<feature type="domain" description="HTH tetR-type" evidence="6">
    <location>
        <begin position="12"/>
        <end position="72"/>
    </location>
</feature>
<comment type="caution">
    <text evidence="7">The sequence shown here is derived from an EMBL/GenBank/DDBJ whole genome shotgun (WGS) entry which is preliminary data.</text>
</comment>
<dbReference type="Gene3D" id="1.10.357.10">
    <property type="entry name" value="Tetracycline Repressor, domain 2"/>
    <property type="match status" value="1"/>
</dbReference>
<dbReference type="Pfam" id="PF00440">
    <property type="entry name" value="TetR_N"/>
    <property type="match status" value="1"/>
</dbReference>
<dbReference type="GO" id="GO:0000976">
    <property type="term" value="F:transcription cis-regulatory region binding"/>
    <property type="evidence" value="ECO:0007669"/>
    <property type="project" value="TreeGrafter"/>
</dbReference>
<reference evidence="8" key="2">
    <citation type="submission" date="2016-04" db="EMBL/GenBank/DDBJ databases">
        <title>Planomonospora sphaerica JCM9374 whole genome shotgun sequence.</title>
        <authorList>
            <person name="Suzuki T."/>
            <person name="Dohra H."/>
            <person name="Kodani S."/>
        </authorList>
    </citation>
    <scope>NUCLEOTIDE SEQUENCE [LARGE SCALE GENOMIC DNA]</scope>
    <source>
        <strain evidence="8">JCM 9374</strain>
    </source>
</reference>
<dbReference type="InterPro" id="IPR025996">
    <property type="entry name" value="MT1864/Rv1816-like_C"/>
</dbReference>
<organism evidence="7 8">
    <name type="scientific">Planomonospora sphaerica</name>
    <dbReference type="NCBI Taxonomy" id="161355"/>
    <lineage>
        <taxon>Bacteria</taxon>
        <taxon>Bacillati</taxon>
        <taxon>Actinomycetota</taxon>
        <taxon>Actinomycetes</taxon>
        <taxon>Streptosporangiales</taxon>
        <taxon>Streptosporangiaceae</taxon>
        <taxon>Planomonospora</taxon>
    </lineage>
</organism>
<evidence type="ECO:0000256" key="2">
    <source>
        <dbReference type="ARBA" id="ARBA00023125"/>
    </source>
</evidence>
<dbReference type="InterPro" id="IPR001647">
    <property type="entry name" value="HTH_TetR"/>
</dbReference>
<accession>A0A161LRC6</accession>
<dbReference type="AlphaFoldDB" id="A0A161LRC6"/>
<protein>
    <submittedName>
        <fullName evidence="7">TetR family transcriptional regulator</fullName>
    </submittedName>
</protein>
<proteinExistence type="predicted"/>
<feature type="region of interest" description="Disordered" evidence="5">
    <location>
        <begin position="88"/>
        <end position="125"/>
    </location>
</feature>
<dbReference type="InterPro" id="IPR009057">
    <property type="entry name" value="Homeodomain-like_sf"/>
</dbReference>
<evidence type="ECO:0000256" key="4">
    <source>
        <dbReference type="PROSITE-ProRule" id="PRU00335"/>
    </source>
</evidence>
<evidence type="ECO:0000313" key="7">
    <source>
        <dbReference type="EMBL" id="GAT70166.1"/>
    </source>
</evidence>
<dbReference type="SUPFAM" id="SSF48498">
    <property type="entry name" value="Tetracyclin repressor-like, C-terminal domain"/>
    <property type="match status" value="1"/>
</dbReference>
<dbReference type="RefSeq" id="WP_231647577.1">
    <property type="nucleotide sequence ID" value="NZ_BDCX01000016.1"/>
</dbReference>
<evidence type="ECO:0000256" key="5">
    <source>
        <dbReference type="SAM" id="MobiDB-lite"/>
    </source>
</evidence>
<dbReference type="InterPro" id="IPR050109">
    <property type="entry name" value="HTH-type_TetR-like_transc_reg"/>
</dbReference>
<evidence type="ECO:0000259" key="6">
    <source>
        <dbReference type="PROSITE" id="PS50977"/>
    </source>
</evidence>
<keyword evidence="1" id="KW-0805">Transcription regulation</keyword>
<dbReference type="SUPFAM" id="SSF46689">
    <property type="entry name" value="Homeodomain-like"/>
    <property type="match status" value="1"/>
</dbReference>
<dbReference type="EMBL" id="BDCX01000016">
    <property type="protein sequence ID" value="GAT70166.1"/>
    <property type="molecule type" value="Genomic_DNA"/>
</dbReference>
<dbReference type="STRING" id="161355.PS9374_05846"/>
<dbReference type="GO" id="GO:0003700">
    <property type="term" value="F:DNA-binding transcription factor activity"/>
    <property type="evidence" value="ECO:0007669"/>
    <property type="project" value="TreeGrafter"/>
</dbReference>
<dbReference type="Gene3D" id="1.10.10.60">
    <property type="entry name" value="Homeodomain-like"/>
    <property type="match status" value="1"/>
</dbReference>
<sequence>MDSSRPEPSPLTPRAAQIVSAARELLEEEGRDALTMRALADRLGIRAPSLYKHFPDKAAVEAALIERGLMEIGAILYGVLEECAGAGKGAGGGGTEADADGTGLEGDGLNADGGTGGAEDGGTEDGGAGTGVIGVVLRAYRAAALARPNLYRLITSGTLPRERLAPGLEEWSGTPLFLAAGEPYLAQALWSFAHGMVILELDGRYPEGSDLERTWAEGARAFADRRASTG</sequence>
<keyword evidence="3" id="KW-0804">Transcription</keyword>
<evidence type="ECO:0000313" key="8">
    <source>
        <dbReference type="Proteomes" id="UP000077701"/>
    </source>
</evidence>
<dbReference type="PROSITE" id="PS50977">
    <property type="entry name" value="HTH_TETR_2"/>
    <property type="match status" value="1"/>
</dbReference>
<dbReference type="Pfam" id="PF13305">
    <property type="entry name" value="TetR_C_33"/>
    <property type="match status" value="1"/>
</dbReference>
<keyword evidence="8" id="KW-1185">Reference proteome</keyword>
<evidence type="ECO:0000256" key="1">
    <source>
        <dbReference type="ARBA" id="ARBA00023015"/>
    </source>
</evidence>
<dbReference type="Proteomes" id="UP000077701">
    <property type="component" value="Unassembled WGS sequence"/>
</dbReference>
<gene>
    <name evidence="7" type="ORF">PS9374_05846</name>
</gene>
<dbReference type="PANTHER" id="PTHR30055">
    <property type="entry name" value="HTH-TYPE TRANSCRIPTIONAL REGULATOR RUTR"/>
    <property type="match status" value="1"/>
</dbReference>
<name>A0A161LRC6_9ACTN</name>
<dbReference type="InterPro" id="IPR036271">
    <property type="entry name" value="Tet_transcr_reg_TetR-rel_C_sf"/>
</dbReference>
<evidence type="ECO:0000256" key="3">
    <source>
        <dbReference type="ARBA" id="ARBA00023163"/>
    </source>
</evidence>
<dbReference type="PRINTS" id="PR00455">
    <property type="entry name" value="HTHTETR"/>
</dbReference>
<reference evidence="7 8" key="1">
    <citation type="journal article" date="2016" name="Genome Announc.">
        <title>Draft Genome Sequence of Planomonospora sphaerica JCM9374, a Rare Actinomycete.</title>
        <authorList>
            <person name="Dohra H."/>
            <person name="Suzuki T."/>
            <person name="Inoue Y."/>
            <person name="Kodani S."/>
        </authorList>
    </citation>
    <scope>NUCLEOTIDE SEQUENCE [LARGE SCALE GENOMIC DNA]</scope>
    <source>
        <strain evidence="7 8">JCM 9374</strain>
    </source>
</reference>
<dbReference type="PANTHER" id="PTHR30055:SF239">
    <property type="entry name" value="TRANSCRIPTIONAL REGULATORY PROTEIN"/>
    <property type="match status" value="1"/>
</dbReference>
<feature type="DNA-binding region" description="H-T-H motif" evidence="4">
    <location>
        <begin position="35"/>
        <end position="54"/>
    </location>
</feature>
<feature type="compositionally biased region" description="Gly residues" evidence="5">
    <location>
        <begin position="103"/>
        <end position="125"/>
    </location>
</feature>
<keyword evidence="2 4" id="KW-0238">DNA-binding</keyword>